<dbReference type="AlphaFoldDB" id="A0A7M1URQ9"/>
<keyword evidence="1" id="KW-0812">Transmembrane</keyword>
<reference evidence="2 3" key="1">
    <citation type="submission" date="2020-10" db="EMBL/GenBank/DDBJ databases">
        <title>Complete genome sequence of Thermosphaera aggregans strain 3507.</title>
        <authorList>
            <person name="Zayulina K.S."/>
            <person name="Elcheninov A.G."/>
            <person name="Toshchakov S.V."/>
            <person name="Kublanov I.V."/>
            <person name="Kochetkova T.V."/>
        </authorList>
    </citation>
    <scope>NUCLEOTIDE SEQUENCE [LARGE SCALE GENOMIC DNA]</scope>
    <source>
        <strain evidence="2 3">3507</strain>
    </source>
</reference>
<evidence type="ECO:0000256" key="1">
    <source>
        <dbReference type="SAM" id="Phobius"/>
    </source>
</evidence>
<accession>A0A7M1URQ9</accession>
<dbReference type="EMBL" id="CP063144">
    <property type="protein sequence ID" value="QOR94133.1"/>
    <property type="molecule type" value="Genomic_DNA"/>
</dbReference>
<feature type="transmembrane region" description="Helical" evidence="1">
    <location>
        <begin position="7"/>
        <end position="24"/>
    </location>
</feature>
<evidence type="ECO:0000313" key="3">
    <source>
        <dbReference type="Proteomes" id="UP000593766"/>
    </source>
</evidence>
<proteinExistence type="predicted"/>
<dbReference type="KEGG" id="tcs:IMZ38_05720"/>
<sequence>MKEIIEYLLAILIILSFIPLYNMLSTTYYVPRIATGLETISYSFEEALKYVLLYGFSIGNYTQGVIEVSEALNSTLTSYLNPFMQGGYGVYAKIYTPIQEINVTPYSSIGVASIYNLSTTIFLVDKNGRNALVVPLIYDGTTPGGLYRFKVALYNLTVKDPGVIIVVQESKNNRFIATWIAPGMLTGDPVNIDGLTVITPRNNLTPVTVPGINKTLHNATIYYYTAPSFGQYLTSTYNVTEWIEFSAGGTILRRPYNITTISYYGSSVNWNTTHVAYKILSMRVDVKREYIRGQGDFIRGNYTYVNSLTTPLYNLLLVSLFDNTRSVFIPIYPNEWVFGETPPPQATTRYSNIRIGMFDYLIEIKVWRK</sequence>
<name>A0A7M1URQ9_9CREN</name>
<evidence type="ECO:0000313" key="2">
    <source>
        <dbReference type="EMBL" id="QOR94133.1"/>
    </source>
</evidence>
<keyword evidence="1" id="KW-1133">Transmembrane helix</keyword>
<keyword evidence="3" id="KW-1185">Reference proteome</keyword>
<organism evidence="2 3">
    <name type="scientific">Thermosphaera chiliense</name>
    <dbReference type="NCBI Taxonomy" id="3402707"/>
    <lineage>
        <taxon>Archaea</taxon>
        <taxon>Thermoproteota</taxon>
        <taxon>Thermoprotei</taxon>
        <taxon>Desulfurococcales</taxon>
        <taxon>Desulfurococcaceae</taxon>
        <taxon>Thermosphaera</taxon>
    </lineage>
</organism>
<dbReference type="Proteomes" id="UP000593766">
    <property type="component" value="Chromosome"/>
</dbReference>
<protein>
    <submittedName>
        <fullName evidence="2">Uncharacterized protein</fullName>
    </submittedName>
</protein>
<gene>
    <name evidence="2" type="ORF">IMZ38_05720</name>
</gene>
<dbReference type="GeneID" id="59454896"/>
<keyword evidence="1" id="KW-0472">Membrane</keyword>
<dbReference type="RefSeq" id="WP_193435935.1">
    <property type="nucleotide sequence ID" value="NZ_CP063144.1"/>
</dbReference>
<dbReference type="OrthoDB" id="19375at2157"/>